<comment type="similarity">
    <text evidence="1">Belongs to the UPF0751 family.</text>
</comment>
<dbReference type="Gene3D" id="2.40.50.140">
    <property type="entry name" value="Nucleic acid-binding proteins"/>
    <property type="match status" value="1"/>
</dbReference>
<dbReference type="AlphaFoldDB" id="A0AAN3BCM8"/>
<dbReference type="InterPro" id="IPR012340">
    <property type="entry name" value="NA-bd_OB-fold"/>
</dbReference>
<accession>A0AAN3BCM8</accession>
<proteinExistence type="inferred from homology"/>
<evidence type="ECO:0000313" key="3">
    <source>
        <dbReference type="Proteomes" id="UP000336166"/>
    </source>
</evidence>
<comment type="caution">
    <text evidence="2">The sequence shown here is derived from an EMBL/GenBank/DDBJ whole genome shotgun (WGS) entry which is preliminary data.</text>
</comment>
<gene>
    <name evidence="2" type="ORF">Y261_14895</name>
</gene>
<reference evidence="2 3" key="1">
    <citation type="submission" date="2018-06" db="EMBL/GenBank/DDBJ databases">
        <authorList>
            <consortium name="PulseNet: The National Subtyping Network for Foodborne Disease Surveillance"/>
            <person name="Tarr C.L."/>
            <person name="Trees E."/>
            <person name="Katz L.S."/>
            <person name="Carleton-Romer H.A."/>
            <person name="Stroika S."/>
            <person name="Kucerova Z."/>
            <person name="Roache K.F."/>
            <person name="Sabol A.L."/>
            <person name="Besser J."/>
            <person name="Gerner-Smidt P."/>
        </authorList>
    </citation>
    <scope>NUCLEOTIDE SEQUENCE [LARGE SCALE GENOMIC DNA]</scope>
    <source>
        <strain evidence="2 3">PNUSAL000134</strain>
    </source>
</reference>
<dbReference type="EMBL" id="AAAREG010000024">
    <property type="protein sequence ID" value="EAE2355622.1"/>
    <property type="molecule type" value="Genomic_DNA"/>
</dbReference>
<sequence>MSETLLETVENIQKHVNLLRELAEITYIVIPEKRKTKEPTTQMIVKNTKTKKQMKEECTKEWYRGQLHRNLRGGILGSFKDVYVPESVIREHGLEENDWVQANIIRIVNKKKKFSFSLLEKHSAKSTENSDRIQLDFCPVFLNEEIKRYYIKKSNTDELDEIILLSEADVQNYQLNNRSVIDFSYMKGNQTKGRVIWSYSVSELQQVKKVKVKKKSTEKGNTEKRPVKPLFQDKIISMIGGGNLGLQKTIKKEVERRCGTLLFSAGDEPHPTIISRLKKSHCVIVYTESISHEAMYLTKNFCKQQKIPISFTKNIGGSLFVARVFKLLKSKR</sequence>
<protein>
    <submittedName>
        <fullName evidence="2">DUF2325 domain-containing protein</fullName>
    </submittedName>
</protein>
<dbReference type="Proteomes" id="UP000336166">
    <property type="component" value="Unassembled WGS sequence"/>
</dbReference>
<organism evidence="2 3">
    <name type="scientific">Listeria monocytogenes</name>
    <dbReference type="NCBI Taxonomy" id="1639"/>
    <lineage>
        <taxon>Bacteria</taxon>
        <taxon>Bacillati</taxon>
        <taxon>Bacillota</taxon>
        <taxon>Bacilli</taxon>
        <taxon>Bacillales</taxon>
        <taxon>Listeriaceae</taxon>
        <taxon>Listeria</taxon>
    </lineage>
</organism>
<name>A0AAN3BCM8_LISMN</name>
<evidence type="ECO:0000256" key="1">
    <source>
        <dbReference type="ARBA" id="ARBA00007189"/>
    </source>
</evidence>
<evidence type="ECO:0000313" key="2">
    <source>
        <dbReference type="EMBL" id="EAE2355622.1"/>
    </source>
</evidence>
<dbReference type="Pfam" id="PF10087">
    <property type="entry name" value="DUF2325"/>
    <property type="match status" value="1"/>
</dbReference>
<dbReference type="InterPro" id="IPR016772">
    <property type="entry name" value="UCP020408"/>
</dbReference>